<name>A0AAV7NF39_PLEWA</name>
<reference evidence="2" key="1">
    <citation type="journal article" date="2022" name="bioRxiv">
        <title>Sequencing and chromosome-scale assembly of the giantPleurodeles waltlgenome.</title>
        <authorList>
            <person name="Brown T."/>
            <person name="Elewa A."/>
            <person name="Iarovenko S."/>
            <person name="Subramanian E."/>
            <person name="Araus A.J."/>
            <person name="Petzold A."/>
            <person name="Susuki M."/>
            <person name="Suzuki K.-i.T."/>
            <person name="Hayashi T."/>
            <person name="Toyoda A."/>
            <person name="Oliveira C."/>
            <person name="Osipova E."/>
            <person name="Leigh N.D."/>
            <person name="Simon A."/>
            <person name="Yun M.H."/>
        </authorList>
    </citation>
    <scope>NUCLEOTIDE SEQUENCE</scope>
    <source>
        <strain evidence="2">20211129_DDA</strain>
        <tissue evidence="2">Liver</tissue>
    </source>
</reference>
<dbReference type="EMBL" id="JANPWB010000012">
    <property type="protein sequence ID" value="KAJ1114743.1"/>
    <property type="molecule type" value="Genomic_DNA"/>
</dbReference>
<sequence length="141" mass="15362">MDPWGNGTEDIGNPDTRIPVHVPGKQTEEDAIAIPGNPDIRVPEEVEREDGLRARSALLKEDAKEGEAERRGRAEKAPDQAQEEEQKDTSPGDNPKGREGPEEHERHHVPGGNTVGGNTVSSHQEPLGKKETTENHYPAGL</sequence>
<protein>
    <submittedName>
        <fullName evidence="2">Uncharacterized protein</fullName>
    </submittedName>
</protein>
<dbReference type="AlphaFoldDB" id="A0AAV7NF39"/>
<keyword evidence="3" id="KW-1185">Reference proteome</keyword>
<feature type="region of interest" description="Disordered" evidence="1">
    <location>
        <begin position="1"/>
        <end position="141"/>
    </location>
</feature>
<dbReference type="Proteomes" id="UP001066276">
    <property type="component" value="Chromosome 8"/>
</dbReference>
<feature type="compositionally biased region" description="Low complexity" evidence="1">
    <location>
        <begin position="110"/>
        <end position="122"/>
    </location>
</feature>
<evidence type="ECO:0000313" key="2">
    <source>
        <dbReference type="EMBL" id="KAJ1114743.1"/>
    </source>
</evidence>
<feature type="compositionally biased region" description="Basic and acidic residues" evidence="1">
    <location>
        <begin position="87"/>
        <end position="108"/>
    </location>
</feature>
<feature type="compositionally biased region" description="Basic and acidic residues" evidence="1">
    <location>
        <begin position="41"/>
        <end position="78"/>
    </location>
</feature>
<evidence type="ECO:0000256" key="1">
    <source>
        <dbReference type="SAM" id="MobiDB-lite"/>
    </source>
</evidence>
<accession>A0AAV7NF39</accession>
<gene>
    <name evidence="2" type="ORF">NDU88_002974</name>
</gene>
<evidence type="ECO:0000313" key="3">
    <source>
        <dbReference type="Proteomes" id="UP001066276"/>
    </source>
</evidence>
<proteinExistence type="predicted"/>
<comment type="caution">
    <text evidence="2">The sequence shown here is derived from an EMBL/GenBank/DDBJ whole genome shotgun (WGS) entry which is preliminary data.</text>
</comment>
<organism evidence="2 3">
    <name type="scientific">Pleurodeles waltl</name>
    <name type="common">Iberian ribbed newt</name>
    <dbReference type="NCBI Taxonomy" id="8319"/>
    <lineage>
        <taxon>Eukaryota</taxon>
        <taxon>Metazoa</taxon>
        <taxon>Chordata</taxon>
        <taxon>Craniata</taxon>
        <taxon>Vertebrata</taxon>
        <taxon>Euteleostomi</taxon>
        <taxon>Amphibia</taxon>
        <taxon>Batrachia</taxon>
        <taxon>Caudata</taxon>
        <taxon>Salamandroidea</taxon>
        <taxon>Salamandridae</taxon>
        <taxon>Pleurodelinae</taxon>
        <taxon>Pleurodeles</taxon>
    </lineage>
</organism>